<dbReference type="CDD" id="cd06151">
    <property type="entry name" value="YjgF_YER057c_UK114_like_3"/>
    <property type="match status" value="1"/>
</dbReference>
<protein>
    <recommendedName>
        <fullName evidence="5">Enamine deaminase RidA, house cleaning of reactive enamine intermediates, YjgF/YER057c/UK114 family</fullName>
    </recommendedName>
</protein>
<evidence type="ECO:0000256" key="2">
    <source>
        <dbReference type="SAM" id="SignalP"/>
    </source>
</evidence>
<proteinExistence type="inferred from homology"/>
<dbReference type="InterPro" id="IPR035959">
    <property type="entry name" value="RutC-like_sf"/>
</dbReference>
<keyword evidence="4" id="KW-1185">Reference proteome</keyword>
<evidence type="ECO:0000313" key="4">
    <source>
        <dbReference type="Proteomes" id="UP000653472"/>
    </source>
</evidence>
<name>A0A970B7N6_9GAMM</name>
<feature type="chain" id="PRO_5037156406" description="Enamine deaminase RidA, house cleaning of reactive enamine intermediates, YjgF/YER057c/UK114 family" evidence="2">
    <location>
        <begin position="24"/>
        <end position="175"/>
    </location>
</feature>
<accession>A0A970B7N6</accession>
<comment type="caution">
    <text evidence="3">The sequence shown here is derived from an EMBL/GenBank/DDBJ whole genome shotgun (WGS) entry which is preliminary data.</text>
</comment>
<organism evidence="3 4">
    <name type="scientific">Solimonas marina</name>
    <dbReference type="NCBI Taxonomy" id="2714601"/>
    <lineage>
        <taxon>Bacteria</taxon>
        <taxon>Pseudomonadati</taxon>
        <taxon>Pseudomonadota</taxon>
        <taxon>Gammaproteobacteria</taxon>
        <taxon>Nevskiales</taxon>
        <taxon>Nevskiaceae</taxon>
        <taxon>Solimonas</taxon>
    </lineage>
</organism>
<dbReference type="GO" id="GO:0019239">
    <property type="term" value="F:deaminase activity"/>
    <property type="evidence" value="ECO:0007669"/>
    <property type="project" value="TreeGrafter"/>
</dbReference>
<dbReference type="InterPro" id="IPR019897">
    <property type="entry name" value="RidA_CS"/>
</dbReference>
<gene>
    <name evidence="3" type="ORF">G7Y82_16270</name>
</gene>
<feature type="signal peptide" evidence="2">
    <location>
        <begin position="1"/>
        <end position="23"/>
    </location>
</feature>
<evidence type="ECO:0008006" key="5">
    <source>
        <dbReference type="Google" id="ProtNLM"/>
    </source>
</evidence>
<evidence type="ECO:0000256" key="1">
    <source>
        <dbReference type="ARBA" id="ARBA00010552"/>
    </source>
</evidence>
<sequence>MIKKFLTPALIAVAALSASAAHAADAKPGEVIRYANTGPNAIPFPIAKAVEVPAGKSVVYLSGQLASKLEGAKASDNSQDAYGNTEQQTLSTLTKIQATLKEMGLDMKDVVKMTVFLKGDPEQGGKLDFAGMMKSYTKFFGTKEQPNVPARSAVQVAALAAPQFLIEIEVIAVRP</sequence>
<dbReference type="SUPFAM" id="SSF55298">
    <property type="entry name" value="YjgF-like"/>
    <property type="match status" value="1"/>
</dbReference>
<keyword evidence="2" id="KW-0732">Signal</keyword>
<dbReference type="PANTHER" id="PTHR11803">
    <property type="entry name" value="2-IMINOBUTANOATE/2-IMINOPROPANOATE DEAMINASE RIDA"/>
    <property type="match status" value="1"/>
</dbReference>
<dbReference type="PANTHER" id="PTHR11803:SF59">
    <property type="entry name" value="ENDORIBONUCLEASE"/>
    <property type="match status" value="1"/>
</dbReference>
<dbReference type="Proteomes" id="UP000653472">
    <property type="component" value="Unassembled WGS sequence"/>
</dbReference>
<evidence type="ECO:0000313" key="3">
    <source>
        <dbReference type="EMBL" id="NKF23870.1"/>
    </source>
</evidence>
<dbReference type="PROSITE" id="PS01094">
    <property type="entry name" value="UPF0076"/>
    <property type="match status" value="1"/>
</dbReference>
<reference evidence="3" key="1">
    <citation type="submission" date="2020-03" db="EMBL/GenBank/DDBJ databases">
        <title>Solimonas marina sp. nov., isolated from deep seawater of the Pacific Ocean.</title>
        <authorList>
            <person name="Liu X."/>
            <person name="Lai Q."/>
            <person name="Sun F."/>
            <person name="Gai Y."/>
            <person name="Li G."/>
            <person name="Shao Z."/>
        </authorList>
    </citation>
    <scope>NUCLEOTIDE SEQUENCE</scope>
    <source>
        <strain evidence="3">C16B3</strain>
    </source>
</reference>
<dbReference type="GO" id="GO:0005829">
    <property type="term" value="C:cytosol"/>
    <property type="evidence" value="ECO:0007669"/>
    <property type="project" value="TreeGrafter"/>
</dbReference>
<dbReference type="EMBL" id="JAAVXB010000010">
    <property type="protein sequence ID" value="NKF23870.1"/>
    <property type="molecule type" value="Genomic_DNA"/>
</dbReference>
<dbReference type="InterPro" id="IPR006175">
    <property type="entry name" value="YjgF/YER057c/UK114"/>
</dbReference>
<dbReference type="AlphaFoldDB" id="A0A970B7N6"/>
<comment type="similarity">
    <text evidence="1">Belongs to the RutC family.</text>
</comment>
<dbReference type="Pfam" id="PF01042">
    <property type="entry name" value="Ribonuc_L-PSP"/>
    <property type="match status" value="1"/>
</dbReference>
<dbReference type="Gene3D" id="3.30.1330.40">
    <property type="entry name" value="RutC-like"/>
    <property type="match status" value="1"/>
</dbReference>